<sequence>MKQNLLVQIACSAAVVVVTPPAVANVLSESASQSSVSFHASPTVEIANSELAESASDYPVIGDHDWRTSANIPYSQPVVISDPFDGDYLAVIDHNFSGNTFLWGVKSGIVTNWSERYIRVYAYIEEHCPTLFCANNRTAQEATSLEIKVGDDVHRLTSTNGNFEVTPELARSLAAAPPGKALTRIHFEGSGEPHTNEIGAETTAAWRVVYATQ</sequence>
<feature type="chain" id="PRO_5006148459" evidence="1">
    <location>
        <begin position="25"/>
        <end position="213"/>
    </location>
</feature>
<comment type="caution">
    <text evidence="2">The sequence shown here is derived from an EMBL/GenBank/DDBJ whole genome shotgun (WGS) entry which is preliminary data.</text>
</comment>
<organism evidence="2 3">
    <name type="scientific">Phormidesmis priestleyi Ana</name>
    <dbReference type="NCBI Taxonomy" id="1666911"/>
    <lineage>
        <taxon>Bacteria</taxon>
        <taxon>Bacillati</taxon>
        <taxon>Cyanobacteriota</taxon>
        <taxon>Cyanophyceae</taxon>
        <taxon>Leptolyngbyales</taxon>
        <taxon>Leptolyngbyaceae</taxon>
        <taxon>Phormidesmis</taxon>
    </lineage>
</organism>
<evidence type="ECO:0000313" key="2">
    <source>
        <dbReference type="EMBL" id="KPQ33302.1"/>
    </source>
</evidence>
<accession>A0A0P8BHW4</accession>
<name>A0A0P8BHW4_9CYAN</name>
<reference evidence="2 3" key="1">
    <citation type="submission" date="2015-09" db="EMBL/GenBank/DDBJ databases">
        <title>Identification and resolution of microdiversity through metagenomic sequencing of parallel consortia.</title>
        <authorList>
            <person name="Nelson W.C."/>
            <person name="Romine M.F."/>
            <person name="Lindemann S.R."/>
        </authorList>
    </citation>
    <scope>NUCLEOTIDE SEQUENCE [LARGE SCALE GENOMIC DNA]</scope>
    <source>
        <strain evidence="2">Ana</strain>
    </source>
</reference>
<keyword evidence="1" id="KW-0732">Signal</keyword>
<gene>
    <name evidence="2" type="ORF">HLUCCA11_18895</name>
</gene>
<dbReference type="EMBL" id="LJZR01000034">
    <property type="protein sequence ID" value="KPQ33302.1"/>
    <property type="molecule type" value="Genomic_DNA"/>
</dbReference>
<dbReference type="AlphaFoldDB" id="A0A0P8BHW4"/>
<proteinExistence type="predicted"/>
<evidence type="ECO:0000256" key="1">
    <source>
        <dbReference type="SAM" id="SignalP"/>
    </source>
</evidence>
<feature type="signal peptide" evidence="1">
    <location>
        <begin position="1"/>
        <end position="24"/>
    </location>
</feature>
<evidence type="ECO:0000313" key="3">
    <source>
        <dbReference type="Proteomes" id="UP000050465"/>
    </source>
</evidence>
<dbReference type="Proteomes" id="UP000050465">
    <property type="component" value="Unassembled WGS sequence"/>
</dbReference>
<protein>
    <submittedName>
        <fullName evidence="2">Uncharacterized protein</fullName>
    </submittedName>
</protein>